<evidence type="ECO:0000256" key="4">
    <source>
        <dbReference type="SAM" id="Phobius"/>
    </source>
</evidence>
<keyword evidence="2 4" id="KW-0472">Membrane</keyword>
<dbReference type="PATRIC" id="fig|29311.18.peg.2394"/>
<dbReference type="STRING" id="1202450.B586_04915"/>
<dbReference type="RefSeq" id="WP_047316345.1">
    <property type="nucleotide sequence ID" value="NZ_LDPQ01000025.1"/>
</dbReference>
<protein>
    <submittedName>
        <fullName evidence="5">Mammalian cell entry protein</fullName>
    </submittedName>
</protein>
<proteinExistence type="predicted"/>
<dbReference type="PANTHER" id="PTHR37042">
    <property type="entry name" value="OUTER MEMBRANE PROTEIN RV1973"/>
    <property type="match status" value="1"/>
</dbReference>
<organism evidence="5 6">
    <name type="scientific">Mycobacterium haemophilum</name>
    <dbReference type="NCBI Taxonomy" id="29311"/>
    <lineage>
        <taxon>Bacteria</taxon>
        <taxon>Bacillati</taxon>
        <taxon>Actinomycetota</taxon>
        <taxon>Actinomycetes</taxon>
        <taxon>Mycobacteriales</taxon>
        <taxon>Mycobacteriaceae</taxon>
        <taxon>Mycobacterium</taxon>
    </lineage>
</organism>
<dbReference type="OrthoDB" id="4735442at2"/>
<dbReference type="Proteomes" id="UP000036334">
    <property type="component" value="Unassembled WGS sequence"/>
</dbReference>
<keyword evidence="4" id="KW-1133">Transmembrane helix</keyword>
<dbReference type="PANTHER" id="PTHR37042:SF4">
    <property type="entry name" value="OUTER MEMBRANE PROTEIN RV1973"/>
    <property type="match status" value="1"/>
</dbReference>
<sequence length="241" mass="25484">MTSRVTGQPPTPPRVRRRASRAAGPAKGQPGATTTVRADGAAGQPKPAQPSRPERPVGPSGRVKPPPRRPAHRVLVGSIALAGALLAITALAGCLTALVVQHRHNEAEQARDQRFVDTATQTVVNMFSYRPDNIDESVNRFVNGTSGPLRGMLSSNNNVDNLKGLFRSTNATSEAVVNGAALEGVDPVTDNASVLVSVRVTVADIDGVNKPSMPYRLRVIVHEDDGGRMTGYDLKYPDGGN</sequence>
<name>A0A0I9TF38_9MYCO</name>
<reference evidence="5 6" key="1">
    <citation type="submission" date="2015-05" db="EMBL/GenBank/DDBJ databases">
        <title>Genome sequence of Mycobacterium haemophilum.</title>
        <authorList>
            <person name="Greninger A.L."/>
            <person name="Cunningham G."/>
            <person name="Miller S."/>
        </authorList>
    </citation>
    <scope>NUCLEOTIDE SEQUENCE [LARGE SCALE GENOMIC DNA]</scope>
    <source>
        <strain evidence="6">UC1</strain>
    </source>
</reference>
<dbReference type="EMBL" id="LDPR01000002">
    <property type="protein sequence ID" value="KLO38679.1"/>
    <property type="molecule type" value="Genomic_DNA"/>
</dbReference>
<comment type="subcellular location">
    <subcellularLocation>
        <location evidence="1">Membrane</location>
    </subcellularLocation>
</comment>
<feature type="transmembrane region" description="Helical" evidence="4">
    <location>
        <begin position="74"/>
        <end position="100"/>
    </location>
</feature>
<keyword evidence="6" id="KW-1185">Reference proteome</keyword>
<evidence type="ECO:0000313" key="5">
    <source>
        <dbReference type="EMBL" id="KLO38679.1"/>
    </source>
</evidence>
<keyword evidence="4" id="KW-0812">Transmembrane</keyword>
<feature type="region of interest" description="Disordered" evidence="3">
    <location>
        <begin position="1"/>
        <end position="70"/>
    </location>
</feature>
<dbReference type="GO" id="GO:0016020">
    <property type="term" value="C:membrane"/>
    <property type="evidence" value="ECO:0007669"/>
    <property type="project" value="UniProtKB-SubCell"/>
</dbReference>
<accession>A0A0I9TF38</accession>
<comment type="caution">
    <text evidence="5">The sequence shown here is derived from an EMBL/GenBank/DDBJ whole genome shotgun (WGS) entry which is preliminary data.</text>
</comment>
<dbReference type="AlphaFoldDB" id="A0A0I9TF38"/>
<evidence type="ECO:0000313" key="6">
    <source>
        <dbReference type="Proteomes" id="UP000036334"/>
    </source>
</evidence>
<evidence type="ECO:0000256" key="1">
    <source>
        <dbReference type="ARBA" id="ARBA00004370"/>
    </source>
</evidence>
<evidence type="ECO:0000256" key="3">
    <source>
        <dbReference type="SAM" id="MobiDB-lite"/>
    </source>
</evidence>
<gene>
    <name evidence="5" type="ORF">ABH38_02945</name>
</gene>
<evidence type="ECO:0000256" key="2">
    <source>
        <dbReference type="ARBA" id="ARBA00023136"/>
    </source>
</evidence>